<gene>
    <name evidence="1" type="ORF">CLHUN_25370</name>
</gene>
<sequence length="157" mass="17677">MPKPIFKTDQGNNLQLNLSVHSTTKAKLDPMLQERRLRQKRSSNYINTIKKLDIAGHNLDRSQFDNFINAIKQEFPDVPFEGHLIGIVAQCHLGTPYDVHTLDIAGEIVTHFKLSESMPPLLERARGLALYGGYEFIEVYVDSLRAVKADGTVSVTK</sequence>
<accession>A0A1V4SI84</accession>
<dbReference type="RefSeq" id="WP_080064960.1">
    <property type="nucleotide sequence ID" value="NZ_MZGX01000016.1"/>
</dbReference>
<protein>
    <submittedName>
        <fullName evidence="1">Uncharacterized protein</fullName>
    </submittedName>
</protein>
<dbReference type="EMBL" id="MZGX01000016">
    <property type="protein sequence ID" value="OPX43599.1"/>
    <property type="molecule type" value="Genomic_DNA"/>
</dbReference>
<name>A0A1V4SI84_RUMHU</name>
<comment type="caution">
    <text evidence="1">The sequence shown here is derived from an EMBL/GenBank/DDBJ whole genome shotgun (WGS) entry which is preliminary data.</text>
</comment>
<dbReference type="STRING" id="48256.CLHUN_25370"/>
<dbReference type="AlphaFoldDB" id="A0A1V4SI84"/>
<evidence type="ECO:0000313" key="1">
    <source>
        <dbReference type="EMBL" id="OPX43599.1"/>
    </source>
</evidence>
<organism evidence="1 2">
    <name type="scientific">Ruminiclostridium hungatei</name>
    <name type="common">Clostridium hungatei</name>
    <dbReference type="NCBI Taxonomy" id="48256"/>
    <lineage>
        <taxon>Bacteria</taxon>
        <taxon>Bacillati</taxon>
        <taxon>Bacillota</taxon>
        <taxon>Clostridia</taxon>
        <taxon>Eubacteriales</taxon>
        <taxon>Oscillospiraceae</taxon>
        <taxon>Ruminiclostridium</taxon>
    </lineage>
</organism>
<keyword evidence="2" id="KW-1185">Reference proteome</keyword>
<dbReference type="Proteomes" id="UP000191554">
    <property type="component" value="Unassembled WGS sequence"/>
</dbReference>
<reference evidence="1 2" key="1">
    <citation type="submission" date="2017-03" db="EMBL/GenBank/DDBJ databases">
        <title>Genome sequence of Clostridium hungatei DSM 14427.</title>
        <authorList>
            <person name="Poehlein A."/>
            <person name="Daniel R."/>
        </authorList>
    </citation>
    <scope>NUCLEOTIDE SEQUENCE [LARGE SCALE GENOMIC DNA]</scope>
    <source>
        <strain evidence="1 2">DSM 14427</strain>
    </source>
</reference>
<evidence type="ECO:0000313" key="2">
    <source>
        <dbReference type="Proteomes" id="UP000191554"/>
    </source>
</evidence>
<dbReference type="OrthoDB" id="2082773at2"/>
<proteinExistence type="predicted"/>